<dbReference type="KEGG" id="aagg:ETAA8_13320"/>
<dbReference type="OrthoDB" id="294372at2"/>
<evidence type="ECO:0000256" key="1">
    <source>
        <dbReference type="SAM" id="MobiDB-lite"/>
    </source>
</evidence>
<dbReference type="EMBL" id="CP036274">
    <property type="protein sequence ID" value="QDU26256.1"/>
    <property type="molecule type" value="Genomic_DNA"/>
</dbReference>
<evidence type="ECO:0000313" key="3">
    <source>
        <dbReference type="Proteomes" id="UP000315017"/>
    </source>
</evidence>
<protein>
    <submittedName>
        <fullName evidence="2">Uncharacterized protein</fullName>
    </submittedName>
</protein>
<proteinExistence type="predicted"/>
<dbReference type="RefSeq" id="WP_145086521.1">
    <property type="nucleotide sequence ID" value="NZ_CP036274.1"/>
</dbReference>
<reference evidence="2 3" key="1">
    <citation type="submission" date="2019-02" db="EMBL/GenBank/DDBJ databases">
        <title>Deep-cultivation of Planctomycetes and their phenomic and genomic characterization uncovers novel biology.</title>
        <authorList>
            <person name="Wiegand S."/>
            <person name="Jogler M."/>
            <person name="Boedeker C."/>
            <person name="Pinto D."/>
            <person name="Vollmers J."/>
            <person name="Rivas-Marin E."/>
            <person name="Kohn T."/>
            <person name="Peeters S.H."/>
            <person name="Heuer A."/>
            <person name="Rast P."/>
            <person name="Oberbeckmann S."/>
            <person name="Bunk B."/>
            <person name="Jeske O."/>
            <person name="Meyerdierks A."/>
            <person name="Storesund J.E."/>
            <person name="Kallscheuer N."/>
            <person name="Luecker S."/>
            <person name="Lage O.M."/>
            <person name="Pohl T."/>
            <person name="Merkel B.J."/>
            <person name="Hornburger P."/>
            <person name="Mueller R.-W."/>
            <person name="Bruemmer F."/>
            <person name="Labrenz M."/>
            <person name="Spormann A.M."/>
            <person name="Op den Camp H."/>
            <person name="Overmann J."/>
            <person name="Amann R."/>
            <person name="Jetten M.S.M."/>
            <person name="Mascher T."/>
            <person name="Medema M.H."/>
            <person name="Devos D.P."/>
            <person name="Kaster A.-K."/>
            <person name="Ovreas L."/>
            <person name="Rohde M."/>
            <person name="Galperin M.Y."/>
            <person name="Jogler C."/>
        </authorList>
    </citation>
    <scope>NUCLEOTIDE SEQUENCE [LARGE SCALE GENOMIC DNA]</scope>
    <source>
        <strain evidence="2 3">ETA_A8</strain>
    </source>
</reference>
<gene>
    <name evidence="2" type="ORF">ETAA8_13320</name>
</gene>
<dbReference type="AlphaFoldDB" id="A0A517Y7P8"/>
<sequence>MQMNLQSDELVNRWKRQIGSRKPYRRQRLLAAIGFLYRAKDRTEPFIELHRLLTVVVFDDPIGRAFPALRVAGYGARQVPHGVQWGGPDNSKFYKDLRLEPEAGGWGLRIDTFNCDVLHIAMQLQATLHRVDRFTPRSATLQPQLPRLWAGFPAQEAESMRASGPEFAGLCDKFSILPDAMLEKFRREHQGLVCFPMDWVSSDLHRSLAVFADMSETPRTQVFRLTDYPEGLQGFQGAAAFDFYHSSQREQFTSKLERARRKQEQTHLPLPPNRNQPEEVIPQEADSDSSQQPCCQAIDALIHAT</sequence>
<organism evidence="2 3">
    <name type="scientific">Anatilimnocola aggregata</name>
    <dbReference type="NCBI Taxonomy" id="2528021"/>
    <lineage>
        <taxon>Bacteria</taxon>
        <taxon>Pseudomonadati</taxon>
        <taxon>Planctomycetota</taxon>
        <taxon>Planctomycetia</taxon>
        <taxon>Pirellulales</taxon>
        <taxon>Pirellulaceae</taxon>
        <taxon>Anatilimnocola</taxon>
    </lineage>
</organism>
<dbReference type="Proteomes" id="UP000315017">
    <property type="component" value="Chromosome"/>
</dbReference>
<evidence type="ECO:0000313" key="2">
    <source>
        <dbReference type="EMBL" id="QDU26256.1"/>
    </source>
</evidence>
<keyword evidence="3" id="KW-1185">Reference proteome</keyword>
<feature type="region of interest" description="Disordered" evidence="1">
    <location>
        <begin position="255"/>
        <end position="292"/>
    </location>
</feature>
<accession>A0A517Y7P8</accession>
<name>A0A517Y7P8_9BACT</name>